<dbReference type="EMBL" id="AQHN01000072">
    <property type="protein sequence ID" value="ENN86272.1"/>
    <property type="molecule type" value="Genomic_DNA"/>
</dbReference>
<keyword evidence="2" id="KW-1185">Reference proteome</keyword>
<dbReference type="Proteomes" id="UP000012429">
    <property type="component" value="Unassembled WGS sequence"/>
</dbReference>
<dbReference type="AlphaFoldDB" id="N6V5F6"/>
<proteinExistence type="predicted"/>
<organism evidence="1 2">
    <name type="scientific">Rhizobium freirei PRF 81</name>
    <dbReference type="NCBI Taxonomy" id="363754"/>
    <lineage>
        <taxon>Bacteria</taxon>
        <taxon>Pseudomonadati</taxon>
        <taxon>Pseudomonadota</taxon>
        <taxon>Alphaproteobacteria</taxon>
        <taxon>Hyphomicrobiales</taxon>
        <taxon>Rhizobiaceae</taxon>
        <taxon>Rhizobium/Agrobacterium group</taxon>
        <taxon>Rhizobium</taxon>
    </lineage>
</organism>
<protein>
    <submittedName>
        <fullName evidence="1">Uncharacterized protein</fullName>
    </submittedName>
</protein>
<accession>N6V5F6</accession>
<reference evidence="1 2" key="1">
    <citation type="journal article" date="2012" name="BMC Genomics">
        <title>Genomic basis of broad host range and environmental adaptability of Rhizobium tropici CIAT 899 and Rhizobium sp. PRF 81 which are used in inoculants for common bean (Phaseolus vulgaris L.).</title>
        <authorList>
            <person name="Ormeno-Orrillo E."/>
            <person name="Menna P."/>
            <person name="Almeida L.G."/>
            <person name="Ollero F.J."/>
            <person name="Nicolas M.F."/>
            <person name="Pains Rodrigues E."/>
            <person name="Shigueyoshi Nakatani A."/>
            <person name="Silva Batista J.S."/>
            <person name="Oliveira Chueire L.M."/>
            <person name="Souza R.C."/>
            <person name="Ribeiro Vasconcelos A.T."/>
            <person name="Megias M."/>
            <person name="Hungria M."/>
            <person name="Martinez-Romero E."/>
        </authorList>
    </citation>
    <scope>NUCLEOTIDE SEQUENCE [LARGE SCALE GENOMIC DNA]</scope>
    <source>
        <strain evidence="1 2">PRF 81</strain>
    </source>
</reference>
<name>N6V5F6_9HYPH</name>
<evidence type="ECO:0000313" key="2">
    <source>
        <dbReference type="Proteomes" id="UP000012429"/>
    </source>
</evidence>
<comment type="caution">
    <text evidence="1">The sequence shown here is derived from an EMBL/GenBank/DDBJ whole genome shotgun (WGS) entry which is preliminary data.</text>
</comment>
<dbReference type="STRING" id="363754.RHSP_34952"/>
<sequence>MTEREEDDAGATDEIFSRHITDVETAIVGIVAIVAHHEIMPGRNDIFLRVVAARIRRKIQRVIDLAGIRQPLAIDRDVIARLLAVVRRESAMRLARHGLAVDVKDIVLNLDAIARQAHDALDVVDIGIRREAEDDDVAALRLTAEDAAAEQVRRERQRILRIAISKLVDEDIVADKKRRHHRAGRNSEWLKENRADDHGQDERLHDDLNVLPQGVLLFYGFLGHAVLFLFRTPPAQLAFTHSLLASYHCGNGAGAKSNIKQRFSPLSAAPR</sequence>
<evidence type="ECO:0000313" key="1">
    <source>
        <dbReference type="EMBL" id="ENN86272.1"/>
    </source>
</evidence>
<gene>
    <name evidence="1" type="ORF">RHSP_34952</name>
</gene>